<proteinExistence type="predicted"/>
<dbReference type="InterPro" id="IPR018113">
    <property type="entry name" value="PTrfase_EIIB_Cys"/>
</dbReference>
<dbReference type="SUPFAM" id="SSF51261">
    <property type="entry name" value="Duplicated hybrid motif"/>
    <property type="match status" value="1"/>
</dbReference>
<evidence type="ECO:0000256" key="14">
    <source>
        <dbReference type="ARBA" id="ARBA00074554"/>
    </source>
</evidence>
<keyword evidence="9 17" id="KW-1133">Transmembrane helix</keyword>
<gene>
    <name evidence="21" type="ORF">RAK27_00300</name>
</gene>
<feature type="transmembrane region" description="Helical" evidence="17">
    <location>
        <begin position="210"/>
        <end position="227"/>
    </location>
</feature>
<dbReference type="Gene3D" id="2.70.70.10">
    <property type="entry name" value="Glucose Permease (Domain IIA)"/>
    <property type="match status" value="1"/>
</dbReference>
<dbReference type="Proteomes" id="UP001290462">
    <property type="component" value="Unassembled WGS sequence"/>
</dbReference>
<dbReference type="RefSeq" id="WP_322808225.1">
    <property type="nucleotide sequence ID" value="NZ_JAVBVO010000001.1"/>
</dbReference>
<dbReference type="PROSITE" id="PS51093">
    <property type="entry name" value="PTS_EIIA_TYPE_1"/>
    <property type="match status" value="1"/>
</dbReference>
<comment type="function">
    <text evidence="12">The phosphoenolpyruvate-dependent sugar phosphotransferase system (sugar PTS), a major carbohydrate active transport system, catalyzes the phosphorylation of incoming sugar substrates concomitantly with their translocation across the cell membrane. This system is involved in sucrose transport.</text>
</comment>
<dbReference type="EMBL" id="JAVBVO010000001">
    <property type="protein sequence ID" value="MDZ5757095.1"/>
    <property type="molecule type" value="Genomic_DNA"/>
</dbReference>
<dbReference type="GO" id="GO:0090589">
    <property type="term" value="F:protein-phosphocysteine-trehalose phosphotransferase system transporter activity"/>
    <property type="evidence" value="ECO:0007669"/>
    <property type="project" value="TreeGrafter"/>
</dbReference>
<name>A0AAW9JTS9_CARML</name>
<evidence type="ECO:0000259" key="18">
    <source>
        <dbReference type="PROSITE" id="PS51093"/>
    </source>
</evidence>
<dbReference type="SUPFAM" id="SSF55604">
    <property type="entry name" value="Glucose permease domain IIB"/>
    <property type="match status" value="1"/>
</dbReference>
<dbReference type="CDD" id="cd00212">
    <property type="entry name" value="PTS_IIB_glc"/>
    <property type="match status" value="1"/>
</dbReference>
<evidence type="ECO:0000256" key="2">
    <source>
        <dbReference type="ARBA" id="ARBA00022448"/>
    </source>
</evidence>
<dbReference type="FunFam" id="2.70.70.10:FF:000001">
    <property type="entry name" value="PTS system glucose-specific IIA component"/>
    <property type="match status" value="1"/>
</dbReference>
<evidence type="ECO:0000256" key="1">
    <source>
        <dbReference type="ARBA" id="ARBA00004651"/>
    </source>
</evidence>
<dbReference type="GO" id="GO:0009401">
    <property type="term" value="P:phosphoenolpyruvate-dependent sugar phosphotransferase system"/>
    <property type="evidence" value="ECO:0007669"/>
    <property type="project" value="UniProtKB-KW"/>
</dbReference>
<sequence length="621" mass="66957">MDKKELAKAIIKEIGGSENINQSWHCITRLRFNYKDKDQINLEKIRQLEGVLGAQFQSGQFQIIIGNEVTSVYAEISQLLDGKIQESAKSGHHGNPIEVVLDTISGIFTPLLPAITGGGLLKGVMALLVAMKLLSETSSSYEILAMISDAPFHFLPFLIAYSAAKRFKTDQSLAVTLAGILMYPTIMNYANGGEVNYLKFLGINVPMNNYASSVLPIILGVLLLSYIHKYMNQIVPKSVKIIFVPLLTLVITAPILLMVIAPLGNYIGVYLERFFATMFAVAGPLAGMLMGGLMPLIVITGMHYAFFPGTFASLDKVGYDIMLLPMNFVANLAQAGAVLGVLIKTKDKKMKQLSFSTIIPAIFGITEPAIYGVTMKLKKPFYASLAGGAIGGAIFGLFNVKSFAFAVPGIMSLPSYLEKGTNNFMLAVIGIGVSFSVSLIITLLLNFEESSIETQQAEFSQPVLPINKDLPIDVLSPLSGEIYPLETVPDATFSNEMVGKGVAIMPNEGMVKAPFSGTVTMLTSTNHAIGLTSDEGVELLIHVGLETVELAGKGFDLLVTKGQSVKRGQDILAFDLETMKKAGMNMISPIVVTNSSQYLDVIHTANLVVTAGESKLLMLIN</sequence>
<dbReference type="InterPro" id="IPR011297">
    <property type="entry name" value="PTS_IIABC_b_glu"/>
</dbReference>
<dbReference type="EC" id="2.7.1.211" evidence="11"/>
<keyword evidence="10 17" id="KW-0472">Membrane</keyword>
<dbReference type="PROSITE" id="PS00371">
    <property type="entry name" value="PTS_EIIA_TYPE_1_HIS"/>
    <property type="match status" value="1"/>
</dbReference>
<evidence type="ECO:0000256" key="11">
    <source>
        <dbReference type="ARBA" id="ARBA00044053"/>
    </source>
</evidence>
<evidence type="ECO:0000256" key="7">
    <source>
        <dbReference type="ARBA" id="ARBA00022692"/>
    </source>
</evidence>
<dbReference type="Pfam" id="PF00367">
    <property type="entry name" value="PTS_EIIB"/>
    <property type="match status" value="1"/>
</dbReference>
<accession>A0AAW9JTS9</accession>
<feature type="transmembrane region" description="Helical" evidence="17">
    <location>
        <begin position="321"/>
        <end position="343"/>
    </location>
</feature>
<feature type="transmembrane region" description="Helical" evidence="17">
    <location>
        <begin position="355"/>
        <end position="374"/>
    </location>
</feature>
<dbReference type="GO" id="GO:0008982">
    <property type="term" value="F:protein-N(PI)-phosphohistidine-sugar phosphotransferase activity"/>
    <property type="evidence" value="ECO:0007669"/>
    <property type="project" value="InterPro"/>
</dbReference>
<dbReference type="GO" id="GO:0015771">
    <property type="term" value="P:trehalose transport"/>
    <property type="evidence" value="ECO:0007669"/>
    <property type="project" value="TreeGrafter"/>
</dbReference>
<dbReference type="PANTHER" id="PTHR30175">
    <property type="entry name" value="PHOSPHOTRANSFERASE SYSTEM TRANSPORT PROTEIN"/>
    <property type="match status" value="1"/>
</dbReference>
<reference evidence="21" key="1">
    <citation type="submission" date="2023-08" db="EMBL/GenBank/DDBJ databases">
        <title>Genomic characterization of piscicolin 126 produced by Carnobacterium maltaromaticum CM22 strain isolated from salmon (Salmo salar).</title>
        <authorList>
            <person name="Gonzalez-Gragera E."/>
            <person name="Garcia-Lopez J.D."/>
            <person name="Teso-Perez C."/>
            <person name="Gimenez-Hernandez I."/>
            <person name="Peralta-Sanchez J.M."/>
            <person name="Valdivia E."/>
            <person name="Montalban-Lopez M."/>
            <person name="Martin-Platero A.M."/>
            <person name="Banos A."/>
            <person name="Martinez-Bueno M."/>
        </authorList>
    </citation>
    <scope>NUCLEOTIDE SEQUENCE</scope>
    <source>
        <strain evidence="21">CM22</strain>
    </source>
</reference>
<dbReference type="Gene3D" id="3.30.1360.60">
    <property type="entry name" value="Glucose permease domain IIB"/>
    <property type="match status" value="1"/>
</dbReference>
<evidence type="ECO:0000256" key="10">
    <source>
        <dbReference type="ARBA" id="ARBA00023136"/>
    </source>
</evidence>
<evidence type="ECO:0000256" key="12">
    <source>
        <dbReference type="ARBA" id="ARBA00045139"/>
    </source>
</evidence>
<dbReference type="PROSITE" id="PS51098">
    <property type="entry name" value="PTS_EIIB_TYPE_1"/>
    <property type="match status" value="1"/>
</dbReference>
<keyword evidence="4" id="KW-0762">Sugar transport</keyword>
<dbReference type="InterPro" id="IPR011055">
    <property type="entry name" value="Dup_hybrid_motif"/>
</dbReference>
<evidence type="ECO:0000256" key="17">
    <source>
        <dbReference type="SAM" id="Phobius"/>
    </source>
</evidence>
<evidence type="ECO:0000256" key="6">
    <source>
        <dbReference type="ARBA" id="ARBA00022683"/>
    </source>
</evidence>
<feature type="transmembrane region" description="Helical" evidence="17">
    <location>
        <begin position="424"/>
        <end position="445"/>
    </location>
</feature>
<dbReference type="InterPro" id="IPR036878">
    <property type="entry name" value="Glu_permease_IIB"/>
</dbReference>
<comment type="subcellular location">
    <subcellularLocation>
        <location evidence="1">Cell membrane</location>
        <topology evidence="1">Multi-pass membrane protein</topology>
    </subcellularLocation>
</comment>
<evidence type="ECO:0000313" key="21">
    <source>
        <dbReference type="EMBL" id="MDZ5757095.1"/>
    </source>
</evidence>
<feature type="transmembrane region" description="Helical" evidence="17">
    <location>
        <begin position="173"/>
        <end position="190"/>
    </location>
</feature>
<keyword evidence="3" id="KW-1003">Cell membrane</keyword>
<feature type="domain" description="PTS EIIC type-1" evidence="20">
    <location>
        <begin position="102"/>
        <end position="459"/>
    </location>
</feature>
<evidence type="ECO:0000259" key="19">
    <source>
        <dbReference type="PROSITE" id="PS51098"/>
    </source>
</evidence>
<evidence type="ECO:0000256" key="5">
    <source>
        <dbReference type="ARBA" id="ARBA00022679"/>
    </source>
</evidence>
<dbReference type="InterPro" id="IPR013013">
    <property type="entry name" value="PTS_EIIC_1"/>
</dbReference>
<evidence type="ECO:0000259" key="20">
    <source>
        <dbReference type="PROSITE" id="PS51103"/>
    </source>
</evidence>
<feature type="transmembrane region" description="Helical" evidence="17">
    <location>
        <begin position="143"/>
        <end position="161"/>
    </location>
</feature>
<evidence type="ECO:0000256" key="9">
    <source>
        <dbReference type="ARBA" id="ARBA00022989"/>
    </source>
</evidence>
<dbReference type="Pfam" id="PF02378">
    <property type="entry name" value="PTS_EIIC"/>
    <property type="match status" value="1"/>
</dbReference>
<dbReference type="GO" id="GO:0016301">
    <property type="term" value="F:kinase activity"/>
    <property type="evidence" value="ECO:0007669"/>
    <property type="project" value="UniProtKB-KW"/>
</dbReference>
<dbReference type="InterPro" id="IPR050558">
    <property type="entry name" value="PTS_Sugar-Specific_Components"/>
</dbReference>
<dbReference type="NCBIfam" id="TIGR01995">
    <property type="entry name" value="PTS-II-ABC-beta"/>
    <property type="match status" value="1"/>
</dbReference>
<dbReference type="GO" id="GO:0005886">
    <property type="term" value="C:plasma membrane"/>
    <property type="evidence" value="ECO:0007669"/>
    <property type="project" value="UniProtKB-SubCell"/>
</dbReference>
<dbReference type="PANTHER" id="PTHR30175:SF1">
    <property type="entry name" value="PTS SYSTEM ARBUTIN-, CELLOBIOSE-, AND SALICIN-SPECIFIC EIIBC COMPONENT-RELATED"/>
    <property type="match status" value="1"/>
</dbReference>
<dbReference type="NCBIfam" id="TIGR00830">
    <property type="entry name" value="PTBA"/>
    <property type="match status" value="1"/>
</dbReference>
<keyword evidence="6" id="KW-0598">Phosphotransferase system</keyword>
<dbReference type="AlphaFoldDB" id="A0AAW9JTS9"/>
<feature type="transmembrane region" description="Helical" evidence="17">
    <location>
        <begin position="239"/>
        <end position="263"/>
    </location>
</feature>
<dbReference type="FunFam" id="3.30.1360.60:FF:000001">
    <property type="entry name" value="PTS system glucose-specific IIBC component PtsG"/>
    <property type="match status" value="1"/>
</dbReference>
<dbReference type="PROSITE" id="PS51103">
    <property type="entry name" value="PTS_EIIC_TYPE_1"/>
    <property type="match status" value="1"/>
</dbReference>
<evidence type="ECO:0000256" key="4">
    <source>
        <dbReference type="ARBA" id="ARBA00022597"/>
    </source>
</evidence>
<dbReference type="InterPro" id="IPR001996">
    <property type="entry name" value="PTS_IIB_1"/>
</dbReference>
<feature type="transmembrane region" description="Helical" evidence="17">
    <location>
        <begin position="111"/>
        <end position="131"/>
    </location>
</feature>
<feature type="domain" description="PTS EIIB type-1" evidence="19">
    <location>
        <begin position="4"/>
        <end position="86"/>
    </location>
</feature>
<feature type="transmembrane region" description="Helical" evidence="17">
    <location>
        <begin position="275"/>
        <end position="300"/>
    </location>
</feature>
<feature type="active site" description="Phosphocysteine intermediate; for EIIB activity" evidence="16">
    <location>
        <position position="26"/>
    </location>
</feature>
<organism evidence="21 22">
    <name type="scientific">Carnobacterium maltaromaticum</name>
    <name type="common">Carnobacterium piscicola</name>
    <dbReference type="NCBI Taxonomy" id="2751"/>
    <lineage>
        <taxon>Bacteria</taxon>
        <taxon>Bacillati</taxon>
        <taxon>Bacillota</taxon>
        <taxon>Bacilli</taxon>
        <taxon>Lactobacillales</taxon>
        <taxon>Carnobacteriaceae</taxon>
        <taxon>Carnobacterium</taxon>
    </lineage>
</organism>
<evidence type="ECO:0000256" key="13">
    <source>
        <dbReference type="ARBA" id="ARBA00048931"/>
    </source>
</evidence>
<protein>
    <recommendedName>
        <fullName evidence="14">PTS system sucrose-specific EIIBCA component</fullName>
        <ecNumber evidence="11">2.7.1.211</ecNumber>
    </recommendedName>
    <alternativeName>
        <fullName evidence="15">EIIBCA-Scr</fullName>
    </alternativeName>
</protein>
<evidence type="ECO:0000256" key="3">
    <source>
        <dbReference type="ARBA" id="ARBA00022475"/>
    </source>
</evidence>
<feature type="transmembrane region" description="Helical" evidence="17">
    <location>
        <begin position="381"/>
        <end position="404"/>
    </location>
</feature>
<comment type="catalytic activity">
    <reaction evidence="13">
        <text>N(pros)-phospho-L-histidyl-[protein](out) + sucrose = sucrose 6(G)-phosphate(in) + L-histidyl-[protein]</text>
        <dbReference type="Rhea" id="RHEA:49236"/>
        <dbReference type="Rhea" id="RHEA-COMP:9745"/>
        <dbReference type="Rhea" id="RHEA-COMP:9746"/>
        <dbReference type="ChEBI" id="CHEBI:17992"/>
        <dbReference type="ChEBI" id="CHEBI:29979"/>
        <dbReference type="ChEBI" id="CHEBI:64837"/>
        <dbReference type="ChEBI" id="CHEBI:91002"/>
        <dbReference type="EC" id="2.7.1.211"/>
    </reaction>
</comment>
<comment type="caution">
    <text evidence="21">The sequence shown here is derived from an EMBL/GenBank/DDBJ whole genome shotgun (WGS) entry which is preliminary data.</text>
</comment>
<keyword evidence="7 17" id="KW-0812">Transmembrane</keyword>
<dbReference type="InterPro" id="IPR001127">
    <property type="entry name" value="PTS_EIIA_1_perm"/>
</dbReference>
<keyword evidence="2" id="KW-0813">Transport</keyword>
<evidence type="ECO:0000256" key="16">
    <source>
        <dbReference type="PROSITE-ProRule" id="PRU00421"/>
    </source>
</evidence>
<keyword evidence="8" id="KW-0418">Kinase</keyword>
<dbReference type="Pfam" id="PF00358">
    <property type="entry name" value="PTS_EIIA_1"/>
    <property type="match status" value="1"/>
</dbReference>
<evidence type="ECO:0000256" key="8">
    <source>
        <dbReference type="ARBA" id="ARBA00022777"/>
    </source>
</evidence>
<evidence type="ECO:0000256" key="15">
    <source>
        <dbReference type="ARBA" id="ARBA00081008"/>
    </source>
</evidence>
<evidence type="ECO:0000313" key="22">
    <source>
        <dbReference type="Proteomes" id="UP001290462"/>
    </source>
</evidence>
<keyword evidence="5 21" id="KW-0808">Transferase</keyword>
<dbReference type="InterPro" id="IPR003352">
    <property type="entry name" value="PTS_EIIC"/>
</dbReference>
<feature type="domain" description="PTS EIIA type-1" evidence="18">
    <location>
        <begin position="490"/>
        <end position="594"/>
    </location>
</feature>